<reference evidence="1 2" key="1">
    <citation type="journal article" date="2012" name="Science">
        <title>The Paleozoic origin of enzymatic lignin decomposition reconstructed from 31 fungal genomes.</title>
        <authorList>
            <person name="Floudas D."/>
            <person name="Binder M."/>
            <person name="Riley R."/>
            <person name="Barry K."/>
            <person name="Blanchette R.A."/>
            <person name="Henrissat B."/>
            <person name="Martinez A.T."/>
            <person name="Otillar R."/>
            <person name="Spatafora J.W."/>
            <person name="Yadav J.S."/>
            <person name="Aerts A."/>
            <person name="Benoit I."/>
            <person name="Boyd A."/>
            <person name="Carlson A."/>
            <person name="Copeland A."/>
            <person name="Coutinho P.M."/>
            <person name="de Vries R.P."/>
            <person name="Ferreira P."/>
            <person name="Findley K."/>
            <person name="Foster B."/>
            <person name="Gaskell J."/>
            <person name="Glotzer D."/>
            <person name="Gorecki P."/>
            <person name="Heitman J."/>
            <person name="Hesse C."/>
            <person name="Hori C."/>
            <person name="Igarashi K."/>
            <person name="Jurgens J.A."/>
            <person name="Kallen N."/>
            <person name="Kersten P."/>
            <person name="Kohler A."/>
            <person name="Kuees U."/>
            <person name="Kumar T.K.A."/>
            <person name="Kuo A."/>
            <person name="LaButti K."/>
            <person name="Larrondo L.F."/>
            <person name="Lindquist E."/>
            <person name="Ling A."/>
            <person name="Lombard V."/>
            <person name="Lucas S."/>
            <person name="Lundell T."/>
            <person name="Martin R."/>
            <person name="McLaughlin D.J."/>
            <person name="Morgenstern I."/>
            <person name="Morin E."/>
            <person name="Murat C."/>
            <person name="Nagy L.G."/>
            <person name="Nolan M."/>
            <person name="Ohm R.A."/>
            <person name="Patyshakuliyeva A."/>
            <person name="Rokas A."/>
            <person name="Ruiz-Duenas F.J."/>
            <person name="Sabat G."/>
            <person name="Salamov A."/>
            <person name="Samejima M."/>
            <person name="Schmutz J."/>
            <person name="Slot J.C."/>
            <person name="St John F."/>
            <person name="Stenlid J."/>
            <person name="Sun H."/>
            <person name="Sun S."/>
            <person name="Syed K."/>
            <person name="Tsang A."/>
            <person name="Wiebenga A."/>
            <person name="Young D."/>
            <person name="Pisabarro A."/>
            <person name="Eastwood D.C."/>
            <person name="Martin F."/>
            <person name="Cullen D."/>
            <person name="Grigoriev I.V."/>
            <person name="Hibbett D.S."/>
        </authorList>
    </citation>
    <scope>NUCLEOTIDE SEQUENCE</scope>
    <source>
        <strain evidence="2">FP-58527</strain>
    </source>
</reference>
<accession>S8EY08</accession>
<dbReference type="Proteomes" id="UP000015241">
    <property type="component" value="Unassembled WGS sequence"/>
</dbReference>
<dbReference type="AlphaFoldDB" id="S8EY08"/>
<evidence type="ECO:0000313" key="2">
    <source>
        <dbReference type="Proteomes" id="UP000015241"/>
    </source>
</evidence>
<keyword evidence="2" id="KW-1185">Reference proteome</keyword>
<sequence>MWLGVPTPRWTPRPDRWNCIAERAQEVHGTWSNIMAFLRAPPSCIDYRSDIGKVLYALVEASAVSFCICNLQLIGPVWQDATLYTHSSA</sequence>
<protein>
    <submittedName>
        <fullName evidence="1">Uncharacterized protein</fullName>
    </submittedName>
</protein>
<name>S8EY08_FOMSC</name>
<gene>
    <name evidence="1" type="ORF">FOMPIDRAFT_133237</name>
</gene>
<dbReference type="HOGENOM" id="CLU_2454766_0_0_1"/>
<dbReference type="EMBL" id="KE504231">
    <property type="protein sequence ID" value="EPS94470.1"/>
    <property type="molecule type" value="Genomic_DNA"/>
</dbReference>
<evidence type="ECO:0000313" key="1">
    <source>
        <dbReference type="EMBL" id="EPS94470.1"/>
    </source>
</evidence>
<dbReference type="InParanoid" id="S8EY08"/>
<organism evidence="1 2">
    <name type="scientific">Fomitopsis schrenkii</name>
    <name type="common">Brown rot fungus</name>
    <dbReference type="NCBI Taxonomy" id="2126942"/>
    <lineage>
        <taxon>Eukaryota</taxon>
        <taxon>Fungi</taxon>
        <taxon>Dikarya</taxon>
        <taxon>Basidiomycota</taxon>
        <taxon>Agaricomycotina</taxon>
        <taxon>Agaricomycetes</taxon>
        <taxon>Polyporales</taxon>
        <taxon>Fomitopsis</taxon>
    </lineage>
</organism>
<proteinExistence type="predicted"/>